<dbReference type="eggNOG" id="COG1208">
    <property type="taxonomic scope" value="Bacteria"/>
</dbReference>
<gene>
    <name evidence="2" type="ordered locus">Gbem_3723</name>
</gene>
<keyword evidence="2" id="KW-0808">Transferase</keyword>
<dbReference type="KEGG" id="gbm:Gbem_3723"/>
<dbReference type="InterPro" id="IPR005835">
    <property type="entry name" value="NTP_transferase_dom"/>
</dbReference>
<dbReference type="InterPro" id="IPR050486">
    <property type="entry name" value="Mannose-1P_guanyltransferase"/>
</dbReference>
<dbReference type="HOGENOM" id="CLU_029499_2_0_7"/>
<evidence type="ECO:0000313" key="3">
    <source>
        <dbReference type="Proteomes" id="UP000008825"/>
    </source>
</evidence>
<dbReference type="RefSeq" id="WP_012532152.1">
    <property type="nucleotide sequence ID" value="NC_011146.1"/>
</dbReference>
<feature type="domain" description="Nucleotidyl transferase" evidence="1">
    <location>
        <begin position="3"/>
        <end position="224"/>
    </location>
</feature>
<reference evidence="2 3" key="1">
    <citation type="submission" date="2008-07" db="EMBL/GenBank/DDBJ databases">
        <title>Complete sequence of Geobacter bemidjiensis BEM.</title>
        <authorList>
            <consortium name="US DOE Joint Genome Institute"/>
            <person name="Lucas S."/>
            <person name="Copeland A."/>
            <person name="Lapidus A."/>
            <person name="Glavina del Rio T."/>
            <person name="Dalin E."/>
            <person name="Tice H."/>
            <person name="Bruce D."/>
            <person name="Goodwin L."/>
            <person name="Pitluck S."/>
            <person name="Kiss H."/>
            <person name="Brettin T."/>
            <person name="Detter J.C."/>
            <person name="Han C."/>
            <person name="Kuske C.R."/>
            <person name="Schmutz J."/>
            <person name="Larimer F."/>
            <person name="Land M."/>
            <person name="Hauser L."/>
            <person name="Kyrpides N."/>
            <person name="Lykidis A."/>
            <person name="Lovley D."/>
            <person name="Richardson P."/>
        </authorList>
    </citation>
    <scope>NUCLEOTIDE SEQUENCE [LARGE SCALE GENOMIC DNA]</scope>
    <source>
        <strain evidence="3">ATCC BAA-1014 / DSM 16622 / JCM 12645 / Bem</strain>
    </source>
</reference>
<keyword evidence="3" id="KW-1185">Reference proteome</keyword>
<evidence type="ECO:0000259" key="1">
    <source>
        <dbReference type="Pfam" id="PF00483"/>
    </source>
</evidence>
<dbReference type="EMBL" id="CP001124">
    <property type="protein sequence ID" value="ACH40715.1"/>
    <property type="molecule type" value="Genomic_DNA"/>
</dbReference>
<dbReference type="PANTHER" id="PTHR22572">
    <property type="entry name" value="SUGAR-1-PHOSPHATE GUANYL TRANSFERASE"/>
    <property type="match status" value="1"/>
</dbReference>
<dbReference type="OrthoDB" id="9788272at2"/>
<name>B5EDT7_CITBB</name>
<dbReference type="AlphaFoldDB" id="B5EDT7"/>
<evidence type="ECO:0000313" key="2">
    <source>
        <dbReference type="EMBL" id="ACH40715.1"/>
    </source>
</evidence>
<proteinExistence type="predicted"/>
<reference evidence="2 3" key="2">
    <citation type="journal article" date="2010" name="BMC Genomics">
        <title>The genome of Geobacter bemidjiensis, exemplar for the subsurface clade of Geobacter species that predominate in Fe(III)-reducing subsurface environments.</title>
        <authorList>
            <person name="Aklujkar M."/>
            <person name="Young N.D."/>
            <person name="Holmes D."/>
            <person name="Chavan M."/>
            <person name="Risso C."/>
            <person name="Kiss H.E."/>
            <person name="Han C.S."/>
            <person name="Land M.L."/>
            <person name="Lovley D.R."/>
        </authorList>
    </citation>
    <scope>NUCLEOTIDE SEQUENCE [LARGE SCALE GENOMIC DNA]</scope>
    <source>
        <strain evidence="3">ATCC BAA-1014 / DSM 16622 / JCM 12645 / Bem</strain>
    </source>
</reference>
<dbReference type="Pfam" id="PF00483">
    <property type="entry name" value="NTP_transferase"/>
    <property type="match status" value="1"/>
</dbReference>
<dbReference type="Gene3D" id="3.90.550.10">
    <property type="entry name" value="Spore Coat Polysaccharide Biosynthesis Protein SpsA, Chain A"/>
    <property type="match status" value="1"/>
</dbReference>
<sequence>MRAVILAGGRGTRLRPYTVVLPKPLMPIGEYPILEVIVRQLVHCGFTHITMAVNHQAKIIQAFFGNGERWGITIDYSLETKPLSTMGPLRLIDDLPENFLVMNGDILTDLNFREFHDYHVRVKNNFTIAAYQRVLKSEYGVLKINRQKKLCGFEEKPEYLLDVSMGVYMVNRDTMRHIPADTPYGFDHLMLDLLAEGHPASVKIHKGFWLDIGRPDDYMQAIEEFDSLKGKFLPYEGTVQ</sequence>
<dbReference type="STRING" id="404380.Gbem_3723"/>
<dbReference type="InterPro" id="IPR029044">
    <property type="entry name" value="Nucleotide-diphossugar_trans"/>
</dbReference>
<dbReference type="Proteomes" id="UP000008825">
    <property type="component" value="Chromosome"/>
</dbReference>
<protein>
    <submittedName>
        <fullName evidence="2">Nucleotidyltransferase</fullName>
    </submittedName>
</protein>
<organism evidence="2 3">
    <name type="scientific">Citrifermentans bemidjiense (strain ATCC BAA-1014 / DSM 16622 / JCM 12645 / Bem)</name>
    <name type="common">Geobacter bemidjiensis</name>
    <dbReference type="NCBI Taxonomy" id="404380"/>
    <lineage>
        <taxon>Bacteria</taxon>
        <taxon>Pseudomonadati</taxon>
        <taxon>Thermodesulfobacteriota</taxon>
        <taxon>Desulfuromonadia</taxon>
        <taxon>Geobacterales</taxon>
        <taxon>Geobacteraceae</taxon>
        <taxon>Citrifermentans</taxon>
    </lineage>
</organism>
<accession>B5EDT7</accession>
<dbReference type="SUPFAM" id="SSF53448">
    <property type="entry name" value="Nucleotide-diphospho-sugar transferases"/>
    <property type="match status" value="1"/>
</dbReference>
<dbReference type="GO" id="GO:0016740">
    <property type="term" value="F:transferase activity"/>
    <property type="evidence" value="ECO:0007669"/>
    <property type="project" value="UniProtKB-KW"/>
</dbReference>